<gene>
    <name evidence="2" type="ORF">RJ639_019595</name>
</gene>
<name>A0AA88V7D3_9ASTE</name>
<dbReference type="AlphaFoldDB" id="A0AA88V7D3"/>
<dbReference type="PANTHER" id="PTHR31589:SF111">
    <property type="entry name" value="NEPROSIN DOMAIN-CONTAINING PROTEIN"/>
    <property type="match status" value="1"/>
</dbReference>
<proteinExistence type="predicted"/>
<evidence type="ECO:0000313" key="3">
    <source>
        <dbReference type="Proteomes" id="UP001188597"/>
    </source>
</evidence>
<dbReference type="Proteomes" id="UP001188597">
    <property type="component" value="Unassembled WGS sequence"/>
</dbReference>
<dbReference type="InterPro" id="IPR025521">
    <property type="entry name" value="Neprosin_propep"/>
</dbReference>
<feature type="domain" description="Neprosin PEP catalytic" evidence="1">
    <location>
        <begin position="133"/>
        <end position="243"/>
    </location>
</feature>
<dbReference type="Pfam" id="PF14365">
    <property type="entry name" value="Neprosin_AP"/>
    <property type="match status" value="1"/>
</dbReference>
<dbReference type="InterPro" id="IPR004314">
    <property type="entry name" value="Neprosin"/>
</dbReference>
<reference evidence="2" key="1">
    <citation type="submission" date="2022-12" db="EMBL/GenBank/DDBJ databases">
        <title>Draft genome assemblies for two species of Escallonia (Escalloniales).</title>
        <authorList>
            <person name="Chanderbali A."/>
            <person name="Dervinis C."/>
            <person name="Anghel I."/>
            <person name="Soltis D."/>
            <person name="Soltis P."/>
            <person name="Zapata F."/>
        </authorList>
    </citation>
    <scope>NUCLEOTIDE SEQUENCE</scope>
    <source>
        <strain evidence="2">UCBG64.0493</strain>
        <tissue evidence="2">Leaf</tissue>
    </source>
</reference>
<evidence type="ECO:0000313" key="2">
    <source>
        <dbReference type="EMBL" id="KAK3003261.1"/>
    </source>
</evidence>
<dbReference type="PROSITE" id="PS52045">
    <property type="entry name" value="NEPROSIN_PEP_CD"/>
    <property type="match status" value="1"/>
</dbReference>
<keyword evidence="3" id="KW-1185">Reference proteome</keyword>
<dbReference type="Gene3D" id="3.90.1320.10">
    <property type="entry name" value="Outer-capsid protein sigma 3, large lobe"/>
    <property type="match status" value="1"/>
</dbReference>
<dbReference type="InterPro" id="IPR053168">
    <property type="entry name" value="Glutamic_endopeptidase"/>
</dbReference>
<protein>
    <recommendedName>
        <fullName evidence="1">Neprosin PEP catalytic domain-containing protein</fullName>
    </recommendedName>
</protein>
<dbReference type="Pfam" id="PF03080">
    <property type="entry name" value="Neprosin"/>
    <property type="match status" value="1"/>
</dbReference>
<comment type="caution">
    <text evidence="2">The sequence shown here is derived from an EMBL/GenBank/DDBJ whole genome shotgun (WGS) entry which is preliminary data.</text>
</comment>
<dbReference type="EMBL" id="JAVXUP010002444">
    <property type="protein sequence ID" value="KAK3003261.1"/>
    <property type="molecule type" value="Genomic_DNA"/>
</dbReference>
<accession>A0AA88V7D3</accession>
<organism evidence="2 3">
    <name type="scientific">Escallonia herrerae</name>
    <dbReference type="NCBI Taxonomy" id="1293975"/>
    <lineage>
        <taxon>Eukaryota</taxon>
        <taxon>Viridiplantae</taxon>
        <taxon>Streptophyta</taxon>
        <taxon>Embryophyta</taxon>
        <taxon>Tracheophyta</taxon>
        <taxon>Spermatophyta</taxon>
        <taxon>Magnoliopsida</taxon>
        <taxon>eudicotyledons</taxon>
        <taxon>Gunneridae</taxon>
        <taxon>Pentapetalae</taxon>
        <taxon>asterids</taxon>
        <taxon>campanulids</taxon>
        <taxon>Escalloniales</taxon>
        <taxon>Escalloniaceae</taxon>
        <taxon>Escallonia</taxon>
    </lineage>
</organism>
<sequence>MTSIGVTHGVVEDVSDARPKVSKVERTTDPYKRHVVRSIRSGDGDIIDCIDIYKQPALDHPALANHSIQMKPSYVRRMEPITITASAKSFMKEDSPVILTSQLWHKSGSCPKGTIPIRRTRKKDVLESNNFRSYGRKEPIHHAKHDVDQKKGYSYSGAKGDIKVWNPYIESYDDYSTSRVSLKNGGYHDYESIEAGWAVNPSVYGDNKTRLFVYWTLSEMVEVVLGGGLGKNGGNMVPLGVMN</sequence>
<dbReference type="PANTHER" id="PTHR31589">
    <property type="entry name" value="PROTEIN, PUTATIVE (DUF239)-RELATED-RELATED"/>
    <property type="match status" value="1"/>
</dbReference>
<evidence type="ECO:0000259" key="1">
    <source>
        <dbReference type="PROSITE" id="PS52045"/>
    </source>
</evidence>